<evidence type="ECO:0000313" key="17">
    <source>
        <dbReference type="EMBL" id="TFF65600.1"/>
    </source>
</evidence>
<dbReference type="AlphaFoldDB" id="A0A4R9C327"/>
<proteinExistence type="inferred from homology"/>
<evidence type="ECO:0000256" key="9">
    <source>
        <dbReference type="ARBA" id="ARBA00023125"/>
    </source>
</evidence>
<evidence type="ECO:0000256" key="1">
    <source>
        <dbReference type="ARBA" id="ARBA00009922"/>
    </source>
</evidence>
<dbReference type="GO" id="GO:0005524">
    <property type="term" value="F:ATP binding"/>
    <property type="evidence" value="ECO:0007669"/>
    <property type="project" value="UniProtKB-UniRule"/>
</dbReference>
<dbReference type="SUPFAM" id="SSF52540">
    <property type="entry name" value="P-loop containing nucleoside triphosphate hydrolases"/>
    <property type="match status" value="1"/>
</dbReference>
<keyword evidence="6 15" id="KW-0347">Helicase</keyword>
<dbReference type="GO" id="GO:0003677">
    <property type="term" value="F:DNA binding"/>
    <property type="evidence" value="ECO:0007669"/>
    <property type="project" value="UniProtKB-KW"/>
</dbReference>
<keyword evidence="4" id="KW-0227">DNA damage</keyword>
<reference evidence="17 18" key="1">
    <citation type="submission" date="2019-01" db="EMBL/GenBank/DDBJ databases">
        <title>Draft Genome Sequences of Helcococcus ovis Strains Isolated from the Uterus and Vagina of Dairy Cows with Metritis.</title>
        <authorList>
            <person name="Cunha F."/>
            <person name="Jeon S.J."/>
            <person name="Kutzer P."/>
            <person name="Galvao K.N."/>
        </authorList>
    </citation>
    <scope>NUCLEOTIDE SEQUENCE [LARGE SCALE GENOMIC DNA]</scope>
    <source>
        <strain evidence="17 18">KG-37</strain>
    </source>
</reference>
<comment type="similarity">
    <text evidence="1">Belongs to the helicase family. UvrD subfamily.</text>
</comment>
<dbReference type="EMBL" id="SCFR01000018">
    <property type="protein sequence ID" value="TFF65600.1"/>
    <property type="molecule type" value="Genomic_DNA"/>
</dbReference>
<keyword evidence="2" id="KW-0540">Nuclease</keyword>
<dbReference type="GO" id="GO:0033202">
    <property type="term" value="C:DNA helicase complex"/>
    <property type="evidence" value="ECO:0007669"/>
    <property type="project" value="TreeGrafter"/>
</dbReference>
<dbReference type="InterPro" id="IPR014017">
    <property type="entry name" value="DNA_helicase_UvrD-like_C"/>
</dbReference>
<dbReference type="GO" id="GO:0043138">
    <property type="term" value="F:3'-5' DNA helicase activity"/>
    <property type="evidence" value="ECO:0007669"/>
    <property type="project" value="UniProtKB-EC"/>
</dbReference>
<evidence type="ECO:0000313" key="18">
    <source>
        <dbReference type="Proteomes" id="UP000297454"/>
    </source>
</evidence>
<keyword evidence="3 15" id="KW-0547">Nucleotide-binding</keyword>
<dbReference type="GO" id="GO:0004527">
    <property type="term" value="F:exonuclease activity"/>
    <property type="evidence" value="ECO:0007669"/>
    <property type="project" value="UniProtKB-KW"/>
</dbReference>
<evidence type="ECO:0000256" key="6">
    <source>
        <dbReference type="ARBA" id="ARBA00022806"/>
    </source>
</evidence>
<gene>
    <name evidence="17" type="ORF">EQF91_05640</name>
</gene>
<evidence type="ECO:0000256" key="10">
    <source>
        <dbReference type="ARBA" id="ARBA00023204"/>
    </source>
</evidence>
<dbReference type="PROSITE" id="PS51198">
    <property type="entry name" value="UVRD_HELICASE_ATP_BIND"/>
    <property type="match status" value="1"/>
</dbReference>
<keyword evidence="8 15" id="KW-0067">ATP-binding</keyword>
<evidence type="ECO:0000256" key="3">
    <source>
        <dbReference type="ARBA" id="ARBA00022741"/>
    </source>
</evidence>
<comment type="caution">
    <text evidence="17">The sequence shown here is derived from an EMBL/GenBank/DDBJ whole genome shotgun (WGS) entry which is preliminary data.</text>
</comment>
<dbReference type="Gene3D" id="3.90.320.10">
    <property type="match status" value="1"/>
</dbReference>
<evidence type="ECO:0000256" key="12">
    <source>
        <dbReference type="ARBA" id="ARBA00034617"/>
    </source>
</evidence>
<dbReference type="InterPro" id="IPR027417">
    <property type="entry name" value="P-loop_NTPase"/>
</dbReference>
<dbReference type="InterPro" id="IPR011604">
    <property type="entry name" value="PDDEXK-like_dom_sf"/>
</dbReference>
<dbReference type="CDD" id="cd17932">
    <property type="entry name" value="DEXQc_UvrD"/>
    <property type="match status" value="1"/>
</dbReference>
<name>A0A4R9C327_9FIRM</name>
<dbReference type="InterPro" id="IPR013986">
    <property type="entry name" value="DExx_box_DNA_helicase_dom_sf"/>
</dbReference>
<dbReference type="GO" id="GO:0000725">
    <property type="term" value="P:recombinational repair"/>
    <property type="evidence" value="ECO:0007669"/>
    <property type="project" value="TreeGrafter"/>
</dbReference>
<evidence type="ECO:0000259" key="16">
    <source>
        <dbReference type="PROSITE" id="PS51198"/>
    </source>
</evidence>
<dbReference type="Gene3D" id="3.40.50.300">
    <property type="entry name" value="P-loop containing nucleotide triphosphate hydrolases"/>
    <property type="match status" value="3"/>
</dbReference>
<dbReference type="InterPro" id="IPR038726">
    <property type="entry name" value="PDDEXK_AddAB-type"/>
</dbReference>
<keyword evidence="5 15" id="KW-0378">Hydrolase</keyword>
<evidence type="ECO:0000256" key="14">
    <source>
        <dbReference type="ARBA" id="ARBA00048988"/>
    </source>
</evidence>
<evidence type="ECO:0000256" key="4">
    <source>
        <dbReference type="ARBA" id="ARBA00022763"/>
    </source>
</evidence>
<accession>A0A4R9C327</accession>
<dbReference type="Gene3D" id="1.10.486.10">
    <property type="entry name" value="PCRA, domain 4"/>
    <property type="match status" value="1"/>
</dbReference>
<evidence type="ECO:0000256" key="8">
    <source>
        <dbReference type="ARBA" id="ARBA00022840"/>
    </source>
</evidence>
<evidence type="ECO:0000256" key="11">
    <source>
        <dbReference type="ARBA" id="ARBA00023235"/>
    </source>
</evidence>
<dbReference type="Pfam" id="PF12705">
    <property type="entry name" value="PDDEXK_1"/>
    <property type="match status" value="1"/>
</dbReference>
<dbReference type="Proteomes" id="UP000297454">
    <property type="component" value="Unassembled WGS sequence"/>
</dbReference>
<keyword evidence="7" id="KW-0269">Exonuclease</keyword>
<dbReference type="Pfam" id="PF13361">
    <property type="entry name" value="UvrD_C"/>
    <property type="match status" value="1"/>
</dbReference>
<dbReference type="RefSeq" id="WP_134744267.1">
    <property type="nucleotide sequence ID" value="NZ_CP119762.1"/>
</dbReference>
<dbReference type="Pfam" id="PF00580">
    <property type="entry name" value="UvrD-helicase"/>
    <property type="match status" value="1"/>
</dbReference>
<dbReference type="GO" id="GO:0005829">
    <property type="term" value="C:cytosol"/>
    <property type="evidence" value="ECO:0007669"/>
    <property type="project" value="TreeGrafter"/>
</dbReference>
<dbReference type="InterPro" id="IPR011335">
    <property type="entry name" value="Restrct_endonuc-II-like"/>
</dbReference>
<dbReference type="InterPro" id="IPR014016">
    <property type="entry name" value="UvrD-like_ATP-bd"/>
</dbReference>
<keyword evidence="11" id="KW-0413">Isomerase</keyword>
<keyword evidence="9" id="KW-0238">DNA-binding</keyword>
<comment type="catalytic activity">
    <reaction evidence="12">
        <text>Couples ATP hydrolysis with the unwinding of duplex DNA by translocating in the 3'-5' direction.</text>
        <dbReference type="EC" id="5.6.2.4"/>
    </reaction>
</comment>
<dbReference type="InterPro" id="IPR000212">
    <property type="entry name" value="DNA_helicase_UvrD/REP"/>
</dbReference>
<evidence type="ECO:0000256" key="13">
    <source>
        <dbReference type="ARBA" id="ARBA00034808"/>
    </source>
</evidence>
<dbReference type="PANTHER" id="PTHR11070:SF2">
    <property type="entry name" value="ATP-DEPENDENT DNA HELICASE SRS2"/>
    <property type="match status" value="1"/>
</dbReference>
<protein>
    <recommendedName>
        <fullName evidence="13">DNA 3'-5' helicase</fullName>
        <ecNumber evidence="13">5.6.2.4</ecNumber>
    </recommendedName>
</protein>
<evidence type="ECO:0000256" key="15">
    <source>
        <dbReference type="PROSITE-ProRule" id="PRU00560"/>
    </source>
</evidence>
<dbReference type="Gene3D" id="1.10.10.160">
    <property type="match status" value="1"/>
</dbReference>
<keyword evidence="18" id="KW-1185">Reference proteome</keyword>
<keyword evidence="10" id="KW-0234">DNA repair</keyword>
<organism evidence="17 18">
    <name type="scientific">Helcococcus ovis</name>
    <dbReference type="NCBI Taxonomy" id="72026"/>
    <lineage>
        <taxon>Bacteria</taxon>
        <taxon>Bacillati</taxon>
        <taxon>Bacillota</taxon>
        <taxon>Tissierellia</taxon>
        <taxon>Tissierellales</taxon>
        <taxon>Peptoniphilaceae</taxon>
        <taxon>Helcococcus</taxon>
    </lineage>
</organism>
<feature type="binding site" evidence="15">
    <location>
        <begin position="22"/>
        <end position="29"/>
    </location>
    <ligand>
        <name>ATP</name>
        <dbReference type="ChEBI" id="CHEBI:30616"/>
    </ligand>
</feature>
<sequence>MNINVKQEEAINKIDGPVLIIAGPGTGKTYTLVQRVINMVANLNIDPSQIMISTFTNKASFELIDRLSIKFKELNIHKDVNDMMIGNFHSIARRILDEYIDFTPLKRGYIQIDSVEQNYLINRFLPYFRNIDGYAYVINKNREVKDIAKIINKICEDGILDRKSDNQRYNLYFKIVEMYENILMKYNMIDFSHVLFYTYKLLVEYPEIKQSLRKKINYMMIDEYQDTNIIQEKIIFELLNENQNICVVGDDDQSLYRFRGATVKNILEFGKKFESVKKINLQQNYRSEGSIIGFYSKYMNDLIESNPDLSQYRYKKVLFSDRIAGCERVRRLTANSDEQWYEKIYELIYNLKNKGAINNYNEIALLFGSLNHEKSRKLISFLKSRDIDVYMPATSTLISQNEIRKIIGALYAIFKNVIINKVKNFDRETQVFLDNCYDNFYKSKLKEDELDQFIIRMSNYISSEDIKITLHDICYRLFAYKPFFNYMNDIDRAKKYSRFLELIEAFNLIEGIYTINSSNIEKFVNVFFYEFIKFIKDEKISDFEEETKIPDKNSVSALTIHASKGMEYPVVIMASMWDKVFNSYKNKLDDDLNKISFMYEKDTSFEPSEMINLLDFYRKNYTGFSRAKDLLVLAGLETNYISVSDDLRQIFLSLDEIDLNDLDIEKGKAKDNKVKSLYSFTADIVPYNNCPFEYFYTRKLKFSMPKTPSLFYGLVVHESIEYINKKIIKGRDVSKEEISNIVLEISRQKYIQGAENLNREIVDKAIKEVLLYYNFLKTLGKPVESELNITMSTDKYVITGNVDMIYEKNGEYHIVDFKTGTPPDENDGHHSLETYFNQINLYAHLFELTKNKKIATMSLYFTDLNAKKRLFTFEYDEAKNIEIQKMIDDTVSKIENEEFNISEKCKESRSLLKFFMAKK</sequence>
<feature type="domain" description="UvrD-like helicase ATP-binding" evidence="16">
    <location>
        <begin position="1"/>
        <end position="288"/>
    </location>
</feature>
<dbReference type="SUPFAM" id="SSF52980">
    <property type="entry name" value="Restriction endonuclease-like"/>
    <property type="match status" value="1"/>
</dbReference>
<dbReference type="EC" id="5.6.2.4" evidence="13"/>
<evidence type="ECO:0000256" key="7">
    <source>
        <dbReference type="ARBA" id="ARBA00022839"/>
    </source>
</evidence>
<comment type="catalytic activity">
    <reaction evidence="14">
        <text>ATP + H2O = ADP + phosphate + H(+)</text>
        <dbReference type="Rhea" id="RHEA:13065"/>
        <dbReference type="ChEBI" id="CHEBI:15377"/>
        <dbReference type="ChEBI" id="CHEBI:15378"/>
        <dbReference type="ChEBI" id="CHEBI:30616"/>
        <dbReference type="ChEBI" id="CHEBI:43474"/>
        <dbReference type="ChEBI" id="CHEBI:456216"/>
        <dbReference type="EC" id="5.6.2.4"/>
    </reaction>
</comment>
<evidence type="ECO:0000256" key="2">
    <source>
        <dbReference type="ARBA" id="ARBA00022722"/>
    </source>
</evidence>
<evidence type="ECO:0000256" key="5">
    <source>
        <dbReference type="ARBA" id="ARBA00022801"/>
    </source>
</evidence>
<dbReference type="PANTHER" id="PTHR11070">
    <property type="entry name" value="UVRD / RECB / PCRA DNA HELICASE FAMILY MEMBER"/>
    <property type="match status" value="1"/>
</dbReference>